<protein>
    <submittedName>
        <fullName evidence="2">Uncharacterized protein</fullName>
    </submittedName>
</protein>
<evidence type="ECO:0000313" key="3">
    <source>
        <dbReference type="Proteomes" id="UP000050424"/>
    </source>
</evidence>
<dbReference type="Proteomes" id="UP000050424">
    <property type="component" value="Unassembled WGS sequence"/>
</dbReference>
<feature type="region of interest" description="Disordered" evidence="1">
    <location>
        <begin position="49"/>
        <end position="76"/>
    </location>
</feature>
<dbReference type="AlphaFoldDB" id="A0A0P7B992"/>
<name>A0A0P7B992_9HYPO</name>
<evidence type="ECO:0000256" key="1">
    <source>
        <dbReference type="SAM" id="MobiDB-lite"/>
    </source>
</evidence>
<accession>A0A0P7B992</accession>
<reference evidence="2 3" key="1">
    <citation type="submission" date="2015-09" db="EMBL/GenBank/DDBJ databases">
        <title>Draft genome of a European isolate of the apple canker pathogen Neonectria ditissima.</title>
        <authorList>
            <person name="Gomez-Cortecero A."/>
            <person name="Harrison R.J."/>
            <person name="Armitage A.D."/>
        </authorList>
    </citation>
    <scope>NUCLEOTIDE SEQUENCE [LARGE SCALE GENOMIC DNA]</scope>
    <source>
        <strain evidence="2 3">R09/05</strain>
    </source>
</reference>
<comment type="caution">
    <text evidence="2">The sequence shown here is derived from an EMBL/GenBank/DDBJ whole genome shotgun (WGS) entry which is preliminary data.</text>
</comment>
<proteinExistence type="predicted"/>
<evidence type="ECO:0000313" key="2">
    <source>
        <dbReference type="EMBL" id="KPM42291.1"/>
    </source>
</evidence>
<keyword evidence="3" id="KW-1185">Reference proteome</keyword>
<gene>
    <name evidence="2" type="ORF">AK830_g4242</name>
</gene>
<sequence>MDAYPLSGLHIAGVGGKITIGKLDLIMDLSWVIMSTWIEVRRHQQVLGQHGNRRVSQIDQGHPQAHHRRRPSSQTAIGYDKEFEGGRVLLPPRAWEMRETHKVGNSMCPDFVNMHNGFDFDLRRREGGRQIRSATQDIIKSEVLEMGMLDGDSLYGSLMKHLQMYMCTGARPQPTIESLRRKTYVVLPDHVEDVEVNKVVPNEAVIVIKTKRALSRCPPR</sequence>
<organism evidence="2 3">
    <name type="scientific">Neonectria ditissima</name>
    <dbReference type="NCBI Taxonomy" id="78410"/>
    <lineage>
        <taxon>Eukaryota</taxon>
        <taxon>Fungi</taxon>
        <taxon>Dikarya</taxon>
        <taxon>Ascomycota</taxon>
        <taxon>Pezizomycotina</taxon>
        <taxon>Sordariomycetes</taxon>
        <taxon>Hypocreomycetidae</taxon>
        <taxon>Hypocreales</taxon>
        <taxon>Nectriaceae</taxon>
        <taxon>Neonectria</taxon>
    </lineage>
</organism>
<dbReference type="EMBL" id="LKCW01000051">
    <property type="protein sequence ID" value="KPM42291.1"/>
    <property type="molecule type" value="Genomic_DNA"/>
</dbReference>
<dbReference type="OrthoDB" id="4779267at2759"/>